<feature type="region of interest" description="Disordered" evidence="1">
    <location>
        <begin position="31"/>
        <end position="104"/>
    </location>
</feature>
<dbReference type="RefSeq" id="YP_009364151.1">
    <property type="nucleotide sequence ID" value="NC_034655.1"/>
</dbReference>
<sequence>MRRMLPFFDSLHFTASLHAFFTSLPHRLCRSRAKASPKRSEGFTEAEQRLCRSRAKASPKRSEGFTEAERRLHRSGAKASAPPMPMRQSDTQQKKQSKPLCEHL</sequence>
<dbReference type="AlphaFoldDB" id="A0A1W6F7L7"/>
<keyword evidence="2" id="KW-0934">Plastid</keyword>
<dbReference type="GeneID" id="32880281"/>
<reference evidence="2" key="1">
    <citation type="journal article" date="2017" name="PeerJ">
        <title>lastomes of the green algae Hydrodictyon reticulatum and Pediastrum duplex (Sphaeropleales, Chlorophyceae).</title>
        <authorList>
            <person name="McManus H.A."/>
            <person name="Sanchez D."/>
            <person name="Karol K.G."/>
        </authorList>
    </citation>
    <scope>NUCLEOTIDE SEQUENCE</scope>
</reference>
<feature type="compositionally biased region" description="Basic and acidic residues" evidence="1">
    <location>
        <begin position="38"/>
        <end position="50"/>
    </location>
</feature>
<geneLocation type="chloroplast" evidence="2"/>
<feature type="compositionally biased region" description="Basic and acidic residues" evidence="1">
    <location>
        <begin position="60"/>
        <end position="70"/>
    </location>
</feature>
<protein>
    <submittedName>
        <fullName evidence="2">Uncharacterized protein</fullName>
    </submittedName>
</protein>
<name>A0A1W6F7L7_HYDRE</name>
<proteinExistence type="predicted"/>
<dbReference type="EMBL" id="KY114065">
    <property type="protein sequence ID" value="ARK36683.1"/>
    <property type="molecule type" value="Genomic_DNA"/>
</dbReference>
<organism evidence="2">
    <name type="scientific">Hydrodictyon reticulatum</name>
    <name type="common">Water net</name>
    <name type="synonym">Conferva reticulatum</name>
    <dbReference type="NCBI Taxonomy" id="3107"/>
    <lineage>
        <taxon>Eukaryota</taxon>
        <taxon>Viridiplantae</taxon>
        <taxon>Chlorophyta</taxon>
        <taxon>core chlorophytes</taxon>
        <taxon>Chlorophyceae</taxon>
        <taxon>CS clade</taxon>
        <taxon>Sphaeropleales</taxon>
        <taxon>Hydrodictyaceae</taxon>
        <taxon>Hydrodictyon</taxon>
    </lineage>
</organism>
<gene>
    <name evidence="2" type="primary">orf104</name>
</gene>
<accession>A0A1W6F7L7</accession>
<keyword evidence="2" id="KW-0150">Chloroplast</keyword>
<evidence type="ECO:0000256" key="1">
    <source>
        <dbReference type="SAM" id="MobiDB-lite"/>
    </source>
</evidence>
<evidence type="ECO:0000313" key="2">
    <source>
        <dbReference type="EMBL" id="ARK36683.1"/>
    </source>
</evidence>